<name>A0ABN9XYW3_9DINO</name>
<keyword evidence="2" id="KW-1185">Reference proteome</keyword>
<evidence type="ECO:0000313" key="1">
    <source>
        <dbReference type="EMBL" id="CAK0905310.1"/>
    </source>
</evidence>
<accession>A0ABN9XYW3</accession>
<proteinExistence type="predicted"/>
<organism evidence="1 2">
    <name type="scientific">Prorocentrum cordatum</name>
    <dbReference type="NCBI Taxonomy" id="2364126"/>
    <lineage>
        <taxon>Eukaryota</taxon>
        <taxon>Sar</taxon>
        <taxon>Alveolata</taxon>
        <taxon>Dinophyceae</taxon>
        <taxon>Prorocentrales</taxon>
        <taxon>Prorocentraceae</taxon>
        <taxon>Prorocentrum</taxon>
    </lineage>
</organism>
<feature type="non-terminal residue" evidence="1">
    <location>
        <position position="1"/>
    </location>
</feature>
<gene>
    <name evidence="1" type="ORF">PCOR1329_LOCUS81052</name>
</gene>
<evidence type="ECO:0000313" key="2">
    <source>
        <dbReference type="Proteomes" id="UP001189429"/>
    </source>
</evidence>
<dbReference type="EMBL" id="CAUYUJ010021537">
    <property type="protein sequence ID" value="CAK0905310.1"/>
    <property type="molecule type" value="Genomic_DNA"/>
</dbReference>
<dbReference type="Proteomes" id="UP001189429">
    <property type="component" value="Unassembled WGS sequence"/>
</dbReference>
<dbReference type="Gene3D" id="3.40.50.150">
    <property type="entry name" value="Vaccinia Virus protein VP39"/>
    <property type="match status" value="1"/>
</dbReference>
<reference evidence="1" key="1">
    <citation type="submission" date="2023-10" db="EMBL/GenBank/DDBJ databases">
        <authorList>
            <person name="Chen Y."/>
            <person name="Shah S."/>
            <person name="Dougan E. K."/>
            <person name="Thang M."/>
            <person name="Chan C."/>
        </authorList>
    </citation>
    <scope>NUCLEOTIDE SEQUENCE [LARGE SCALE GENOMIC DNA]</scope>
</reference>
<dbReference type="InterPro" id="IPR029063">
    <property type="entry name" value="SAM-dependent_MTases_sf"/>
</dbReference>
<dbReference type="SUPFAM" id="SSF53335">
    <property type="entry name" value="S-adenosyl-L-methionine-dependent methyltransferases"/>
    <property type="match status" value="1"/>
</dbReference>
<feature type="non-terminal residue" evidence="1">
    <location>
        <position position="827"/>
    </location>
</feature>
<evidence type="ECO:0008006" key="3">
    <source>
        <dbReference type="Google" id="ProtNLM"/>
    </source>
</evidence>
<sequence length="827" mass="91610">ESGLLAEGAEAKLSWVHAIRTGNNYHYARRWSAAPEALPSAVQRQALNHLPYEVRVFRYQRSGTIPFVDWESGRTAAATSHDGEEVFPAEPLVRPKLLKAMPPIDACTVVKALDVTEGWLQAALSDPRFILMKVEEIGDLPPTPGVWASNSEWELLAGNLVTRGVLKPTEYEEIVEFSGQKFMGGMFGVKKGSHARGEGPQSLVMNMTPSNFIQHTIEGDMPSLPHNGKWRSTVSRPGKLLLWNAEDLKCYCYVYSPCAAWLEYLAFSKPVRRGVVGLPGTGLTCLAAAVAPMGWISVGCTIDDLDVLEITDWWQADQLQEKGMSELAEISRERGQSFGVPRRENEAVIQEVKSQPRGESIDKAQGMSRPPAQSAQRLVSLTIDALRRRGVTKKWMQILAGRWVRRLRFRRAAMMCFTELWRLLVRIKGQASLPATVREGPISALALLPLLSRDLRMPFCGLVAVSDANVQRGAVCRYVLLGLVTVFGDELALMSLFAGIGGARRTLNLLHLTPVLFVAAKIDAEAKRVTKYAWPEVLKVGDAQSFGHAEAMAFRDRVSHTKWILLIGGSPCTDLAHSSVERVGPQGRHSKLFIEISRVRLLLGEVLGELCRLVTLIENVVSINAEPRTFMCEHLGHQPRRVEAGGVAHRYRARSYWFDESLLRGWQGDVSVFEGVEMIHMPGGPSQVRSQCAAEAWILAHGTVKFRYLHAVPSVVEMRDFGGGATIEDGSVAFNDVTHVEGVPIEQQNLEEPDAALDPSFVIVEGLARRAQARGSDIRLDTFEATQPDRRPRRPLSGARWTWPATAIGEWKRPSRITDLEVRATLG</sequence>
<protein>
    <recommendedName>
        <fullName evidence="3">DNA (cytosine-5-)-methyltransferase</fullName>
    </recommendedName>
</protein>
<comment type="caution">
    <text evidence="1">The sequence shown here is derived from an EMBL/GenBank/DDBJ whole genome shotgun (WGS) entry which is preliminary data.</text>
</comment>